<evidence type="ECO:0000256" key="1">
    <source>
        <dbReference type="ARBA" id="ARBA00008791"/>
    </source>
</evidence>
<accession>F6EIA5</accession>
<dbReference type="Gene3D" id="3.40.50.620">
    <property type="entry name" value="HUPs"/>
    <property type="match status" value="1"/>
</dbReference>
<dbReference type="InterPro" id="IPR006016">
    <property type="entry name" value="UspA"/>
</dbReference>
<proteinExistence type="inferred from homology"/>
<evidence type="ECO:0000259" key="2">
    <source>
        <dbReference type="Pfam" id="PF00582"/>
    </source>
</evidence>
<dbReference type="HOGENOM" id="CLU_049301_19_2_11"/>
<evidence type="ECO:0000313" key="3">
    <source>
        <dbReference type="EMBL" id="AEF41212.1"/>
    </source>
</evidence>
<reference evidence="3 4" key="1">
    <citation type="journal article" date="2011" name="J. Bacteriol.">
        <title>Complete genome sequence of Amycolicicoccus subflavus DQS3-9A1T, an actinomycete isolated from crude oil-polluted soil.</title>
        <authorList>
            <person name="Cai M."/>
            <person name="Chen W.M."/>
            <person name="Nie Y."/>
            <person name="Chi C.Q."/>
            <person name="Wang Y.N."/>
            <person name="Tang Y.Q."/>
            <person name="Li G.Y."/>
            <person name="Wu X.L."/>
        </authorList>
    </citation>
    <scope>NUCLEOTIDE SEQUENCE [LARGE SCALE GENOMIC DNA]</scope>
    <source>
        <strain evidence="4">DSM 45089 / DQS3-9A1</strain>
    </source>
</reference>
<sequence>MQSAACQLTAKNTRPSREKLCCFQLNRGLDDLDCALNHSRRNFFGIVDRAREFRDKAGFFMAIMVAVTDTDEGAYALATAIREARELHTNLVILNLAARRVDTSSIPSDVPVDIVTRNGPEDRDHAQVILSQIHEHEGVTRLILGVHRRSPVGKATLGNVSHRVLLEAPVPVLAVKVPE</sequence>
<gene>
    <name evidence="3" type="ordered locus">AS9A_2765</name>
</gene>
<keyword evidence="4" id="KW-1185">Reference proteome</keyword>
<dbReference type="RefSeq" id="WP_013807561.1">
    <property type="nucleotide sequence ID" value="NC_015564.1"/>
</dbReference>
<dbReference type="eggNOG" id="COG0589">
    <property type="taxonomic scope" value="Bacteria"/>
</dbReference>
<dbReference type="CDD" id="cd00293">
    <property type="entry name" value="USP-like"/>
    <property type="match status" value="1"/>
</dbReference>
<name>F6EIA5_HOYSD</name>
<dbReference type="InterPro" id="IPR006015">
    <property type="entry name" value="Universal_stress_UspA"/>
</dbReference>
<dbReference type="Proteomes" id="UP000009235">
    <property type="component" value="Chromosome"/>
</dbReference>
<dbReference type="InterPro" id="IPR014729">
    <property type="entry name" value="Rossmann-like_a/b/a_fold"/>
</dbReference>
<dbReference type="SUPFAM" id="SSF52402">
    <property type="entry name" value="Adenine nucleotide alpha hydrolases-like"/>
    <property type="match status" value="1"/>
</dbReference>
<evidence type="ECO:0000313" key="4">
    <source>
        <dbReference type="Proteomes" id="UP000009235"/>
    </source>
</evidence>
<dbReference type="STRING" id="443218.AS9A_2765"/>
<dbReference type="EMBL" id="CP002786">
    <property type="protein sequence ID" value="AEF41212.1"/>
    <property type="molecule type" value="Genomic_DNA"/>
</dbReference>
<protein>
    <submittedName>
        <fullName evidence="3">Universal stress protein</fullName>
    </submittedName>
</protein>
<dbReference type="AlphaFoldDB" id="F6EIA5"/>
<dbReference type="Pfam" id="PF00582">
    <property type="entry name" value="Usp"/>
    <property type="match status" value="1"/>
</dbReference>
<dbReference type="PRINTS" id="PR01438">
    <property type="entry name" value="UNVRSLSTRESS"/>
</dbReference>
<comment type="similarity">
    <text evidence="1">Belongs to the universal stress protein A family.</text>
</comment>
<dbReference type="KEGG" id="asd:AS9A_2765"/>
<feature type="domain" description="UspA" evidence="2">
    <location>
        <begin position="123"/>
        <end position="176"/>
    </location>
</feature>
<organism evidence="3 4">
    <name type="scientific">Hoyosella subflava (strain DSM 45089 / JCM 17490 / NBRC 109087 / DQS3-9A1)</name>
    <name type="common">Amycolicicoccus subflavus</name>
    <dbReference type="NCBI Taxonomy" id="443218"/>
    <lineage>
        <taxon>Bacteria</taxon>
        <taxon>Bacillati</taxon>
        <taxon>Actinomycetota</taxon>
        <taxon>Actinomycetes</taxon>
        <taxon>Mycobacteriales</taxon>
        <taxon>Hoyosellaceae</taxon>
        <taxon>Hoyosella</taxon>
    </lineage>
</organism>